<dbReference type="PANTHER" id="PTHR12953">
    <property type="entry name" value="MEMBRANE PROTEIN CH1 RELATED"/>
    <property type="match status" value="1"/>
</dbReference>
<dbReference type="PANTHER" id="PTHR12953:SF0">
    <property type="entry name" value="SUN DOMAIN-CONTAINING OSSIFICATION FACTOR"/>
    <property type="match status" value="1"/>
</dbReference>
<dbReference type="EMBL" id="JASAOK010000047">
    <property type="protein sequence ID" value="KAK6210196.1"/>
    <property type="molecule type" value="Genomic_DNA"/>
</dbReference>
<feature type="compositionally biased region" description="Polar residues" evidence="5">
    <location>
        <begin position="148"/>
        <end position="160"/>
    </location>
</feature>
<feature type="compositionally biased region" description="Polar residues" evidence="5">
    <location>
        <begin position="68"/>
        <end position="92"/>
    </location>
</feature>
<keyword evidence="3" id="KW-1133">Transmembrane helix</keyword>
<keyword evidence="4" id="KW-0472">Membrane</keyword>
<name>A0AAV9SZJ6_9PEZI</name>
<dbReference type="GO" id="GO:0005737">
    <property type="term" value="C:cytoplasm"/>
    <property type="evidence" value="ECO:0007669"/>
    <property type="project" value="TreeGrafter"/>
</dbReference>
<feature type="region of interest" description="Disordered" evidence="5">
    <location>
        <begin position="335"/>
        <end position="380"/>
    </location>
</feature>
<dbReference type="GO" id="GO:0034975">
    <property type="term" value="P:protein folding in endoplasmic reticulum"/>
    <property type="evidence" value="ECO:0007669"/>
    <property type="project" value="TreeGrafter"/>
</dbReference>
<evidence type="ECO:0000256" key="2">
    <source>
        <dbReference type="ARBA" id="ARBA00022692"/>
    </source>
</evidence>
<feature type="region of interest" description="Disordered" evidence="5">
    <location>
        <begin position="395"/>
        <end position="416"/>
    </location>
</feature>
<dbReference type="Proteomes" id="UP001327957">
    <property type="component" value="Unassembled WGS sequence"/>
</dbReference>
<comment type="subcellular location">
    <subcellularLocation>
        <location evidence="1">Membrane</location>
    </subcellularLocation>
</comment>
<dbReference type="AlphaFoldDB" id="A0AAV9SZJ6"/>
<evidence type="ECO:0000256" key="1">
    <source>
        <dbReference type="ARBA" id="ARBA00004370"/>
    </source>
</evidence>
<protein>
    <submittedName>
        <fullName evidence="6">Sad1 unc domain protein</fullName>
    </submittedName>
</protein>
<feature type="region of interest" description="Disordered" evidence="5">
    <location>
        <begin position="68"/>
        <end position="160"/>
    </location>
</feature>
<comment type="caution">
    <text evidence="6">The sequence shown here is derived from an EMBL/GenBank/DDBJ whole genome shotgun (WGS) entry which is preliminary data.</text>
</comment>
<dbReference type="InterPro" id="IPR045120">
    <property type="entry name" value="Suco/Slp1-like"/>
</dbReference>
<evidence type="ECO:0000313" key="7">
    <source>
        <dbReference type="Proteomes" id="UP001327957"/>
    </source>
</evidence>
<evidence type="ECO:0000313" key="6">
    <source>
        <dbReference type="EMBL" id="KAK6210196.1"/>
    </source>
</evidence>
<proteinExistence type="predicted"/>
<evidence type="ECO:0000256" key="4">
    <source>
        <dbReference type="ARBA" id="ARBA00023136"/>
    </source>
</evidence>
<keyword evidence="7" id="KW-1185">Reference proteome</keyword>
<sequence>MSFEDWKEMMLRKAGQDPSELKSRKTADRGMETDRATKNLGLDSLGDDGEIDINFDVVSEKISNIASAPQATATEVATSEQQQDPNKSTSVSAPDPRYAERHPTPSSAPALSAGAHASSANTEAKTGGPGDNTSSTKASPQATPPVRNKNNSTAAAASPTVQESFFKAVSKRLQYLESNVSLSLKYIEDQSRSLQETQLLAERKQLSRIDVFLDSLNRTVLSELRAVRQQYDQIWQSTVIALESQREQSQRETVALSSRLNILADEVVFQKRMAIVQAILLLSCLILVIFSRAMTQPILTGSFDLGRSPSLNHPLPGPTTERRLGGTYIPRYDTFGRPLDNGIPGESDPSDRSPGVRRSLPTMPARLLTPTSDSGYSRCADANVTPELLPVEEFMESDPDGSYRDSSPGSDVRSPDDEAFMAENAKLDGHGFSDEGPVESTPVLVDSLLETDSTSVYPSKHRGNLPSTIRKPLPALPEYPL</sequence>
<evidence type="ECO:0000256" key="3">
    <source>
        <dbReference type="ARBA" id="ARBA00022989"/>
    </source>
</evidence>
<feature type="compositionally biased region" description="Basic and acidic residues" evidence="5">
    <location>
        <begin position="1"/>
        <end position="37"/>
    </location>
</feature>
<organism evidence="6 7">
    <name type="scientific">Colletotrichum tabaci</name>
    <dbReference type="NCBI Taxonomy" id="1209068"/>
    <lineage>
        <taxon>Eukaryota</taxon>
        <taxon>Fungi</taxon>
        <taxon>Dikarya</taxon>
        <taxon>Ascomycota</taxon>
        <taxon>Pezizomycotina</taxon>
        <taxon>Sordariomycetes</taxon>
        <taxon>Hypocreomycetidae</taxon>
        <taxon>Glomerellales</taxon>
        <taxon>Glomerellaceae</taxon>
        <taxon>Colletotrichum</taxon>
        <taxon>Colletotrichum destructivum species complex</taxon>
    </lineage>
</organism>
<dbReference type="GO" id="GO:0016020">
    <property type="term" value="C:membrane"/>
    <property type="evidence" value="ECO:0007669"/>
    <property type="project" value="UniProtKB-SubCell"/>
</dbReference>
<gene>
    <name evidence="6" type="ORF">QIS74_11780</name>
</gene>
<feature type="region of interest" description="Disordered" evidence="5">
    <location>
        <begin position="1"/>
        <end position="50"/>
    </location>
</feature>
<evidence type="ECO:0000256" key="5">
    <source>
        <dbReference type="SAM" id="MobiDB-lite"/>
    </source>
</evidence>
<reference evidence="6 7" key="1">
    <citation type="submission" date="2023-04" db="EMBL/GenBank/DDBJ databases">
        <title>Colletotrichum tabacum stain YC1 causing leaf anthracnose on Nicotiana tabacum(L.) cv.</title>
        <authorList>
            <person name="Ji Z."/>
            <person name="Wang M."/>
            <person name="Zhang J."/>
            <person name="Wang N."/>
            <person name="Zhou Z."/>
        </authorList>
    </citation>
    <scope>NUCLEOTIDE SEQUENCE [LARGE SCALE GENOMIC DNA]</scope>
    <source>
        <strain evidence="6 7">YC1</strain>
    </source>
</reference>
<feature type="compositionally biased region" description="Polar residues" evidence="5">
    <location>
        <begin position="131"/>
        <end position="141"/>
    </location>
</feature>
<feature type="region of interest" description="Disordered" evidence="5">
    <location>
        <begin position="454"/>
        <end position="481"/>
    </location>
</feature>
<keyword evidence="2" id="KW-0812">Transmembrane</keyword>
<accession>A0AAV9SZJ6</accession>